<name>D2U4R4_9GAMM</name>
<dbReference type="AlphaFoldDB" id="D2U4R4"/>
<evidence type="ECO:0000313" key="1">
    <source>
        <dbReference type="EMBL" id="CBA76646.1"/>
    </source>
</evidence>
<gene>
    <name evidence="1" type="ORF">ARN_36960</name>
</gene>
<organism evidence="1">
    <name type="scientific">Arsenophonus nasoniae</name>
    <name type="common">son-killer infecting Nasonia vitripennis</name>
    <dbReference type="NCBI Taxonomy" id="638"/>
    <lineage>
        <taxon>Bacteria</taxon>
        <taxon>Pseudomonadati</taxon>
        <taxon>Pseudomonadota</taxon>
        <taxon>Gammaproteobacteria</taxon>
        <taxon>Enterobacterales</taxon>
        <taxon>Morganellaceae</taxon>
        <taxon>Arsenophonus</taxon>
    </lineage>
</organism>
<feature type="non-terminal residue" evidence="1">
    <location>
        <position position="1"/>
    </location>
</feature>
<accession>D2U4R4</accession>
<proteinExistence type="predicted"/>
<reference evidence="1" key="1">
    <citation type="journal article" date="2010" name="Insect Mol. Biol.">
        <title>The draft genome sequence of Arsenophonus nasoniae, son-killer bacterium of Nasonia vitripennis, reveals genes associated with virulence and symbiosis.</title>
        <authorList>
            <person name="Wilkes T."/>
            <person name="Darby A.C."/>
            <person name="Choi J."/>
            <person name="Colborne J.K."/>
            <person name="Werren J.H."/>
            <person name="Hurst G.D.D."/>
        </authorList>
    </citation>
    <scope>NUCLEOTIDE SEQUENCE</scope>
</reference>
<protein>
    <submittedName>
        <fullName evidence="1">Uncharacterized protein</fullName>
    </submittedName>
</protein>
<dbReference type="EMBL" id="FN545284">
    <property type="protein sequence ID" value="CBA76646.1"/>
    <property type="molecule type" value="Genomic_DNA"/>
</dbReference>
<sequence>SYFVSLSCFIQLSVRFLEVTENKVISMKSINKDTPQFTLPSMITTDVAITLSGKSKALFYYAKRFDPTFPQGVLMQHNGRSRVMYPTAEICQYFQKVEA</sequence>